<protein>
    <recommendedName>
        <fullName evidence="5">Release factor glutamine methyltransferase</fullName>
        <shortName evidence="5">RF MTase</shortName>
        <ecNumber evidence="5">2.1.1.297</ecNumber>
    </recommendedName>
    <alternativeName>
        <fullName evidence="5">N5-glutamine methyltransferase PrmC</fullName>
    </alternativeName>
    <alternativeName>
        <fullName evidence="5">Protein-(glutamine-N5) MTase PrmC</fullName>
    </alternativeName>
    <alternativeName>
        <fullName evidence="5">Protein-glutamine N-methyltransferase PrmC</fullName>
    </alternativeName>
</protein>
<dbReference type="CDD" id="cd02440">
    <property type="entry name" value="AdoMet_MTases"/>
    <property type="match status" value="1"/>
</dbReference>
<gene>
    <name evidence="5" type="primary">prmC</name>
    <name evidence="8" type="ORF">I602_274</name>
    <name evidence="9" type="ORF">SAMN05444353_1511</name>
</gene>
<evidence type="ECO:0000259" key="6">
    <source>
        <dbReference type="Pfam" id="PF05175"/>
    </source>
</evidence>
<dbReference type="EMBL" id="LGBR01000001">
    <property type="protein sequence ID" value="KOY50714.1"/>
    <property type="molecule type" value="Genomic_DNA"/>
</dbReference>
<evidence type="ECO:0000256" key="3">
    <source>
        <dbReference type="ARBA" id="ARBA00022691"/>
    </source>
</evidence>
<organism evidence="8 10">
    <name type="scientific">Polaribacter dokdonensis DSW-5</name>
    <dbReference type="NCBI Taxonomy" id="1300348"/>
    <lineage>
        <taxon>Bacteria</taxon>
        <taxon>Pseudomonadati</taxon>
        <taxon>Bacteroidota</taxon>
        <taxon>Flavobacteriia</taxon>
        <taxon>Flavobacteriales</taxon>
        <taxon>Flavobacteriaceae</taxon>
    </lineage>
</organism>
<dbReference type="PROSITE" id="PS00092">
    <property type="entry name" value="N6_MTASE"/>
    <property type="match status" value="1"/>
</dbReference>
<dbReference type="GO" id="GO:0102559">
    <property type="term" value="F:peptide chain release factor N(5)-glutamine methyltransferase activity"/>
    <property type="evidence" value="ECO:0007669"/>
    <property type="project" value="UniProtKB-EC"/>
</dbReference>
<dbReference type="RefSeq" id="WP_053972988.1">
    <property type="nucleotide sequence ID" value="NZ_FNUE01000001.1"/>
</dbReference>
<evidence type="ECO:0000256" key="5">
    <source>
        <dbReference type="HAMAP-Rule" id="MF_02126"/>
    </source>
</evidence>
<evidence type="ECO:0000313" key="8">
    <source>
        <dbReference type="EMBL" id="KOY50714.1"/>
    </source>
</evidence>
<comment type="caution">
    <text evidence="8">The sequence shown here is derived from an EMBL/GenBank/DDBJ whole genome shotgun (WGS) entry which is preliminary data.</text>
</comment>
<dbReference type="InterPro" id="IPR019874">
    <property type="entry name" value="RF_methyltr_PrmC"/>
</dbReference>
<dbReference type="OrthoDB" id="9800643at2"/>
<evidence type="ECO:0000256" key="2">
    <source>
        <dbReference type="ARBA" id="ARBA00022679"/>
    </source>
</evidence>
<feature type="binding site" evidence="5">
    <location>
        <begin position="192"/>
        <end position="195"/>
    </location>
    <ligand>
        <name>substrate</name>
    </ligand>
</feature>
<dbReference type="STRING" id="1300348.I602_274"/>
<keyword evidence="3 5" id="KW-0949">S-adenosyl-L-methionine</keyword>
<feature type="binding site" evidence="5">
    <location>
        <begin position="126"/>
        <end position="130"/>
    </location>
    <ligand>
        <name>S-adenosyl-L-methionine</name>
        <dbReference type="ChEBI" id="CHEBI:59789"/>
    </ligand>
</feature>
<dbReference type="PANTHER" id="PTHR18895:SF74">
    <property type="entry name" value="MTRF1L RELEASE FACTOR GLUTAMINE METHYLTRANSFERASE"/>
    <property type="match status" value="1"/>
</dbReference>
<evidence type="ECO:0000256" key="1">
    <source>
        <dbReference type="ARBA" id="ARBA00022603"/>
    </source>
</evidence>
<dbReference type="NCBIfam" id="TIGR03534">
    <property type="entry name" value="RF_mod_PrmC"/>
    <property type="match status" value="1"/>
</dbReference>
<dbReference type="PANTHER" id="PTHR18895">
    <property type="entry name" value="HEMK METHYLTRANSFERASE"/>
    <property type="match status" value="1"/>
</dbReference>
<feature type="binding site" evidence="5">
    <location>
        <position position="149"/>
    </location>
    <ligand>
        <name>S-adenosyl-L-methionine</name>
        <dbReference type="ChEBI" id="CHEBI:59789"/>
    </ligand>
</feature>
<proteinExistence type="inferred from homology"/>
<dbReference type="EC" id="2.1.1.297" evidence="5"/>
<dbReference type="Proteomes" id="UP000037716">
    <property type="component" value="Unassembled WGS sequence"/>
</dbReference>
<dbReference type="Proteomes" id="UP000183071">
    <property type="component" value="Unassembled WGS sequence"/>
</dbReference>
<dbReference type="EMBL" id="FNUE01000001">
    <property type="protein sequence ID" value="SEE27814.1"/>
    <property type="molecule type" value="Genomic_DNA"/>
</dbReference>
<dbReference type="HAMAP" id="MF_02126">
    <property type="entry name" value="RF_methyltr_PrmC"/>
    <property type="match status" value="1"/>
</dbReference>
<dbReference type="InterPro" id="IPR004556">
    <property type="entry name" value="HemK-like"/>
</dbReference>
<evidence type="ECO:0000313" key="9">
    <source>
        <dbReference type="EMBL" id="SEE27814.1"/>
    </source>
</evidence>
<comment type="catalytic activity">
    <reaction evidence="4 5">
        <text>L-glutaminyl-[peptide chain release factor] + S-adenosyl-L-methionine = N(5)-methyl-L-glutaminyl-[peptide chain release factor] + S-adenosyl-L-homocysteine + H(+)</text>
        <dbReference type="Rhea" id="RHEA:42896"/>
        <dbReference type="Rhea" id="RHEA-COMP:10271"/>
        <dbReference type="Rhea" id="RHEA-COMP:10272"/>
        <dbReference type="ChEBI" id="CHEBI:15378"/>
        <dbReference type="ChEBI" id="CHEBI:30011"/>
        <dbReference type="ChEBI" id="CHEBI:57856"/>
        <dbReference type="ChEBI" id="CHEBI:59789"/>
        <dbReference type="ChEBI" id="CHEBI:61891"/>
        <dbReference type="EC" id="2.1.1.297"/>
    </reaction>
</comment>
<sequence>MTLKEYRTLFNTSLSELYPKTEIDTFLILLIEEYLGLTRVDLVIKADSKIEDSKLLILNKALERLQKEEPIQYIIGHTEFFGHPFFVNQNTLIPRPETEELVAWIIDEVRNNSNYTNKQISILDIGTGSGCIPISLAKELNNASISAIDVSEKALEIAKKNAIENQVNINFITKDILQTIDLNMQFDIIISNPPYVRNLEKAEINNNVLENEPHLALFVEDNNALIFYDKIADLAKNHLNKNGCLFFEINQYLGKETSTLLKNKAFKNIELKQDIFKNDRMLKATL</sequence>
<reference evidence="9 11" key="2">
    <citation type="submission" date="2016-10" db="EMBL/GenBank/DDBJ databases">
        <authorList>
            <person name="Varghese N."/>
            <person name="Submissions S."/>
        </authorList>
    </citation>
    <scope>NUCLEOTIDE SEQUENCE [LARGE SCALE GENOMIC DNA]</scope>
    <source>
        <strain evidence="9 11">DSW-5</strain>
    </source>
</reference>
<evidence type="ECO:0000313" key="11">
    <source>
        <dbReference type="Proteomes" id="UP000183071"/>
    </source>
</evidence>
<dbReference type="Gene3D" id="3.40.50.150">
    <property type="entry name" value="Vaccinia Virus protein VP39"/>
    <property type="match status" value="1"/>
</dbReference>
<feature type="domain" description="Methyltransferase small" evidence="6">
    <location>
        <begin position="118"/>
        <end position="208"/>
    </location>
</feature>
<evidence type="ECO:0000313" key="10">
    <source>
        <dbReference type="Proteomes" id="UP000037716"/>
    </source>
</evidence>
<dbReference type="Gene3D" id="1.10.8.10">
    <property type="entry name" value="DNA helicase RuvA subunit, C-terminal domain"/>
    <property type="match status" value="1"/>
</dbReference>
<dbReference type="SUPFAM" id="SSF53335">
    <property type="entry name" value="S-adenosyl-L-methionine-dependent methyltransferases"/>
    <property type="match status" value="1"/>
</dbReference>
<keyword evidence="1 5" id="KW-0489">Methyltransferase</keyword>
<comment type="similarity">
    <text evidence="5">Belongs to the protein N5-glutamine methyltransferase family. PrmC subfamily.</text>
</comment>
<dbReference type="AlphaFoldDB" id="A0A0N0CER3"/>
<dbReference type="GO" id="GO:0003676">
    <property type="term" value="F:nucleic acid binding"/>
    <property type="evidence" value="ECO:0007669"/>
    <property type="project" value="InterPro"/>
</dbReference>
<reference evidence="8 10" key="1">
    <citation type="submission" date="2015-07" db="EMBL/GenBank/DDBJ databases">
        <title>Genome of Polaribacter dokdonenesis DSW-5, isolated from seawater off Dokdo in Korea.</title>
        <authorList>
            <person name="Yoon K."/>
            <person name="Song J.Y."/>
            <person name="Kim J.F."/>
        </authorList>
    </citation>
    <scope>NUCLEOTIDE SEQUENCE [LARGE SCALE GENOMIC DNA]</scope>
    <source>
        <strain evidence="8 10">DSW-5</strain>
    </source>
</reference>
<dbReference type="InterPro" id="IPR029063">
    <property type="entry name" value="SAM-dependent_MTases_sf"/>
</dbReference>
<dbReference type="PATRIC" id="fig|1300348.6.peg.275"/>
<keyword evidence="2 5" id="KW-0808">Transferase</keyword>
<dbReference type="InterPro" id="IPR040758">
    <property type="entry name" value="PrmC_N"/>
</dbReference>
<dbReference type="InterPro" id="IPR002052">
    <property type="entry name" value="DNA_methylase_N6_adenine_CS"/>
</dbReference>
<keyword evidence="11" id="KW-1185">Reference proteome</keyword>
<dbReference type="Pfam" id="PF17827">
    <property type="entry name" value="PrmC_N"/>
    <property type="match status" value="1"/>
</dbReference>
<feature type="domain" description="Release factor glutamine methyltransferase N-terminal" evidence="7">
    <location>
        <begin position="29"/>
        <end position="76"/>
    </location>
</feature>
<dbReference type="InterPro" id="IPR007848">
    <property type="entry name" value="Small_mtfrase_dom"/>
</dbReference>
<comment type="function">
    <text evidence="5">Methylates the class 1 translation termination release factors RF1/PrfA and RF2/PrfB on the glutamine residue of the universally conserved GGQ motif.</text>
</comment>
<feature type="binding site" evidence="5">
    <location>
        <position position="192"/>
    </location>
    <ligand>
        <name>S-adenosyl-L-methionine</name>
        <dbReference type="ChEBI" id="CHEBI:59789"/>
    </ligand>
</feature>
<accession>A0A0N0CER3</accession>
<evidence type="ECO:0000256" key="4">
    <source>
        <dbReference type="ARBA" id="ARBA00048391"/>
    </source>
</evidence>
<dbReference type="Pfam" id="PF05175">
    <property type="entry name" value="MTS"/>
    <property type="match status" value="1"/>
</dbReference>
<dbReference type="NCBIfam" id="TIGR00536">
    <property type="entry name" value="hemK_fam"/>
    <property type="match status" value="1"/>
</dbReference>
<evidence type="ECO:0000259" key="7">
    <source>
        <dbReference type="Pfam" id="PF17827"/>
    </source>
</evidence>
<comment type="caution">
    <text evidence="5">Lacks conserved residue(s) required for the propagation of feature annotation.</text>
</comment>
<dbReference type="InterPro" id="IPR050320">
    <property type="entry name" value="N5-glutamine_MTase"/>
</dbReference>
<dbReference type="GO" id="GO:0032259">
    <property type="term" value="P:methylation"/>
    <property type="evidence" value="ECO:0007669"/>
    <property type="project" value="UniProtKB-KW"/>
</dbReference>
<name>A0A0N0CER3_9FLAO</name>